<dbReference type="EMBL" id="BATA01000020">
    <property type="protein sequence ID" value="GAD52350.1"/>
    <property type="molecule type" value="Genomic_DNA"/>
</dbReference>
<sequence>MYAFGVRVALVPPSTASYLGFVALGVLLGACSGLTPGLHVNTLALLLAAATPDLPGPARGIGIAVLTAGVVHSTLDVVPALALGVPDAAMAPSTLPGHRLVLAGRGREALRLSALGSGGAALFACLLGWPVTALVRPLAPAVRAHLPILLAVVVAFLVLTEPTRRRRIGACVAFALSGGFGLVTLDLPTHALLGDGDLLMPAFAGLFGLPVVLAAARGGGPPPQDDATVMTSKRATLLAAFAGAVAGAAVSYVSGVSSAVAAVVALAALPRREGADGDRAFIVATSGVNTSNTMLALFAFVALGDAHTGVVVALDRSAAPLDLPLYVVCCLLAAAVAVLLVVPVGERYLAAAAALPTPWVCAGACALVCCLAIALAGPVGLVVLLGATVLGFVPPYFGARRVHLMGVLVVPLLLA</sequence>
<feature type="transmembrane region" description="Helical" evidence="1">
    <location>
        <begin position="236"/>
        <end position="269"/>
    </location>
</feature>
<keyword evidence="4" id="KW-1185">Reference proteome</keyword>
<evidence type="ECO:0000256" key="1">
    <source>
        <dbReference type="SAM" id="Phobius"/>
    </source>
</evidence>
<proteinExistence type="predicted"/>
<comment type="caution">
    <text evidence="3">The sequence shown here is derived from an EMBL/GenBank/DDBJ whole genome shotgun (WGS) entry which is preliminary data.</text>
</comment>
<reference evidence="3 4" key="1">
    <citation type="submission" date="2013-09" db="EMBL/GenBank/DDBJ databases">
        <title>Whole genome sequencing of Halarchaeum acidiphilum strain MH1-52-1.</title>
        <authorList>
            <person name="Shimane Y."/>
            <person name="Minegishi H."/>
            <person name="Nishi S."/>
            <person name="Echigo A."/>
            <person name="Shuto A."/>
            <person name="Konishi M."/>
            <person name="Ito T."/>
            <person name="Ohkuma M."/>
            <person name="Ohta Y."/>
            <person name="Nagano Y."/>
            <person name="Tsubouchi T."/>
            <person name="Mori K."/>
            <person name="Usui K."/>
            <person name="Kamekura M."/>
            <person name="Usami R."/>
            <person name="Takaki Y."/>
            <person name="Hatada Y."/>
        </authorList>
    </citation>
    <scope>NUCLEOTIDE SEQUENCE [LARGE SCALE GENOMIC DNA]</scope>
    <source>
        <strain evidence="3 4">JCM 16109</strain>
    </source>
</reference>
<evidence type="ECO:0000259" key="2">
    <source>
        <dbReference type="Pfam" id="PF01970"/>
    </source>
</evidence>
<dbReference type="PROSITE" id="PS51257">
    <property type="entry name" value="PROKAR_LIPOPROTEIN"/>
    <property type="match status" value="1"/>
</dbReference>
<accession>U2YTM9</accession>
<protein>
    <recommendedName>
        <fullName evidence="2">DUF112 domain-containing protein</fullName>
    </recommendedName>
</protein>
<keyword evidence="1" id="KW-0812">Transmembrane</keyword>
<feature type="transmembrane region" description="Helical" evidence="1">
    <location>
        <begin position="381"/>
        <end position="399"/>
    </location>
</feature>
<evidence type="ECO:0000313" key="4">
    <source>
        <dbReference type="Proteomes" id="UP000016986"/>
    </source>
</evidence>
<keyword evidence="1" id="KW-1133">Transmembrane helix</keyword>
<dbReference type="RefSeq" id="WP_021780032.1">
    <property type="nucleotide sequence ID" value="NZ_BATA01000020.1"/>
</dbReference>
<dbReference type="PANTHER" id="PTHR42204">
    <property type="entry name" value="INTEGRAL MEMBRANE PROTEIN"/>
    <property type="match status" value="1"/>
</dbReference>
<dbReference type="InterPro" id="IPR002823">
    <property type="entry name" value="DUF112_TM"/>
</dbReference>
<evidence type="ECO:0000313" key="3">
    <source>
        <dbReference type="EMBL" id="GAD52350.1"/>
    </source>
</evidence>
<dbReference type="AlphaFoldDB" id="U2YTM9"/>
<feature type="transmembrane region" description="Helical" evidence="1">
    <location>
        <begin position="349"/>
        <end position="375"/>
    </location>
</feature>
<dbReference type="Pfam" id="PF01970">
    <property type="entry name" value="TctA"/>
    <property type="match status" value="1"/>
</dbReference>
<dbReference type="eggNOG" id="arCOG04469">
    <property type="taxonomic scope" value="Archaea"/>
</dbReference>
<gene>
    <name evidence="3" type="ORF">MBEHAL_1110</name>
</gene>
<feature type="transmembrane region" description="Helical" evidence="1">
    <location>
        <begin position="198"/>
        <end position="216"/>
    </location>
</feature>
<feature type="domain" description="DUF112" evidence="2">
    <location>
        <begin position="19"/>
        <end position="405"/>
    </location>
</feature>
<dbReference type="OrthoDB" id="53365at2157"/>
<feature type="transmembrane region" description="Helical" evidence="1">
    <location>
        <begin position="281"/>
        <end position="303"/>
    </location>
</feature>
<feature type="transmembrane region" description="Helical" evidence="1">
    <location>
        <begin position="323"/>
        <end position="342"/>
    </location>
</feature>
<organism evidence="3 4">
    <name type="scientific">Halarchaeum acidiphilum MH1-52-1</name>
    <dbReference type="NCBI Taxonomy" id="1261545"/>
    <lineage>
        <taxon>Archaea</taxon>
        <taxon>Methanobacteriati</taxon>
        <taxon>Methanobacteriota</taxon>
        <taxon>Stenosarchaea group</taxon>
        <taxon>Halobacteria</taxon>
        <taxon>Halobacteriales</taxon>
        <taxon>Halobacteriaceae</taxon>
    </lineage>
</organism>
<dbReference type="PANTHER" id="PTHR42204:SF1">
    <property type="entry name" value="INTEGRAL MEMBRANE PROTEIN"/>
    <property type="match status" value="1"/>
</dbReference>
<feature type="transmembrane region" description="Helical" evidence="1">
    <location>
        <begin position="141"/>
        <end position="159"/>
    </location>
</feature>
<feature type="transmembrane region" description="Helical" evidence="1">
    <location>
        <begin position="16"/>
        <end position="35"/>
    </location>
</feature>
<keyword evidence="1" id="KW-0472">Membrane</keyword>
<dbReference type="Proteomes" id="UP000016986">
    <property type="component" value="Unassembled WGS sequence"/>
</dbReference>
<feature type="transmembrane region" description="Helical" evidence="1">
    <location>
        <begin position="109"/>
        <end position="129"/>
    </location>
</feature>
<name>U2YTM9_9EURY</name>